<evidence type="ECO:0000256" key="5">
    <source>
        <dbReference type="ARBA" id="ARBA00023004"/>
    </source>
</evidence>
<dbReference type="Proteomes" id="UP001500657">
    <property type="component" value="Unassembled WGS sequence"/>
</dbReference>
<dbReference type="PANTHER" id="PTHR12918:SF1">
    <property type="entry name" value="CYSTEINE DIOXYGENASE TYPE 1"/>
    <property type="match status" value="1"/>
</dbReference>
<sequence>MLLIAWPPGHVTPIHDHDGLWGIELVLDGVLQVESFTMTVTPALHLAPRDITLLGVGDHTTFTEEDYAHRCRNLSAQRPALSLHVYGGVLERYRAYDRDTEGRWDSAPQRAELELTND</sequence>
<keyword evidence="4" id="KW-0560">Oxidoreductase</keyword>
<accession>A0ABP3DYA8</accession>
<evidence type="ECO:0000256" key="2">
    <source>
        <dbReference type="ARBA" id="ARBA00022723"/>
    </source>
</evidence>
<evidence type="ECO:0000256" key="4">
    <source>
        <dbReference type="ARBA" id="ARBA00023002"/>
    </source>
</evidence>
<dbReference type="InterPro" id="IPR011051">
    <property type="entry name" value="RmlC_Cupin_sf"/>
</dbReference>
<evidence type="ECO:0008006" key="8">
    <source>
        <dbReference type="Google" id="ProtNLM"/>
    </source>
</evidence>
<dbReference type="InterPro" id="IPR014710">
    <property type="entry name" value="RmlC-like_jellyroll"/>
</dbReference>
<dbReference type="EMBL" id="BAAAFO010000002">
    <property type="protein sequence ID" value="GAA0246841.1"/>
    <property type="molecule type" value="Genomic_DNA"/>
</dbReference>
<keyword evidence="7" id="KW-1185">Reference proteome</keyword>
<dbReference type="CDD" id="cd10548">
    <property type="entry name" value="cupin_CDO"/>
    <property type="match status" value="1"/>
</dbReference>
<dbReference type="Pfam" id="PF05995">
    <property type="entry name" value="CDO_I"/>
    <property type="match status" value="1"/>
</dbReference>
<keyword evidence="2" id="KW-0479">Metal-binding</keyword>
<proteinExistence type="inferred from homology"/>
<evidence type="ECO:0000256" key="1">
    <source>
        <dbReference type="ARBA" id="ARBA00006622"/>
    </source>
</evidence>
<dbReference type="InterPro" id="IPR010300">
    <property type="entry name" value="CDO_1"/>
</dbReference>
<evidence type="ECO:0000256" key="3">
    <source>
        <dbReference type="ARBA" id="ARBA00022964"/>
    </source>
</evidence>
<dbReference type="Gene3D" id="2.60.120.10">
    <property type="entry name" value="Jelly Rolls"/>
    <property type="match status" value="1"/>
</dbReference>
<keyword evidence="5" id="KW-0408">Iron</keyword>
<name>A0ABP3DYA8_9GAMM</name>
<evidence type="ECO:0000313" key="6">
    <source>
        <dbReference type="EMBL" id="GAA0246841.1"/>
    </source>
</evidence>
<dbReference type="RefSeq" id="WP_343880939.1">
    <property type="nucleotide sequence ID" value="NZ_BAAAFO010000002.1"/>
</dbReference>
<dbReference type="PANTHER" id="PTHR12918">
    <property type="entry name" value="CYSTEINE DIOXYGENASE"/>
    <property type="match status" value="1"/>
</dbReference>
<comment type="caution">
    <text evidence="6">The sequence shown here is derived from an EMBL/GenBank/DDBJ whole genome shotgun (WGS) entry which is preliminary data.</text>
</comment>
<protein>
    <recommendedName>
        <fullName evidence="8">Cysteine dioxygenase</fullName>
    </recommendedName>
</protein>
<reference evidence="7" key="1">
    <citation type="journal article" date="2019" name="Int. J. Syst. Evol. Microbiol.">
        <title>The Global Catalogue of Microorganisms (GCM) 10K type strain sequencing project: providing services to taxonomists for standard genome sequencing and annotation.</title>
        <authorList>
            <consortium name="The Broad Institute Genomics Platform"/>
            <consortium name="The Broad Institute Genome Sequencing Center for Infectious Disease"/>
            <person name="Wu L."/>
            <person name="Ma J."/>
        </authorList>
    </citation>
    <scope>NUCLEOTIDE SEQUENCE [LARGE SCALE GENOMIC DNA]</scope>
    <source>
        <strain evidence="7">JCM 16242</strain>
    </source>
</reference>
<evidence type="ECO:0000313" key="7">
    <source>
        <dbReference type="Proteomes" id="UP001500657"/>
    </source>
</evidence>
<gene>
    <name evidence="6" type="ORF">GCM10009126_10500</name>
</gene>
<comment type="similarity">
    <text evidence="1">Belongs to the cysteine dioxygenase family.</text>
</comment>
<keyword evidence="3" id="KW-0223">Dioxygenase</keyword>
<dbReference type="SUPFAM" id="SSF51182">
    <property type="entry name" value="RmlC-like cupins"/>
    <property type="match status" value="1"/>
</dbReference>
<organism evidence="6 7">
    <name type="scientific">Rhodanobacter caeni</name>
    <dbReference type="NCBI Taxonomy" id="657654"/>
    <lineage>
        <taxon>Bacteria</taxon>
        <taxon>Pseudomonadati</taxon>
        <taxon>Pseudomonadota</taxon>
        <taxon>Gammaproteobacteria</taxon>
        <taxon>Lysobacterales</taxon>
        <taxon>Rhodanobacteraceae</taxon>
        <taxon>Rhodanobacter</taxon>
    </lineage>
</organism>